<keyword evidence="8 9" id="KW-0472">Membrane</keyword>
<dbReference type="Proteomes" id="UP000430564">
    <property type="component" value="Unassembled WGS sequence"/>
</dbReference>
<evidence type="ECO:0000256" key="8">
    <source>
        <dbReference type="ARBA" id="ARBA00023136"/>
    </source>
</evidence>
<dbReference type="InterPro" id="IPR004685">
    <property type="entry name" value="Brnchd-chn_aa_trnsp_Livcs"/>
</dbReference>
<dbReference type="RefSeq" id="WP_152158754.1">
    <property type="nucleotide sequence ID" value="NZ_WEHX01000067.1"/>
</dbReference>
<feature type="transmembrane region" description="Helical" evidence="9">
    <location>
        <begin position="161"/>
        <end position="182"/>
    </location>
</feature>
<dbReference type="GO" id="GO:0005886">
    <property type="term" value="C:plasma membrane"/>
    <property type="evidence" value="ECO:0007669"/>
    <property type="project" value="UniProtKB-SubCell"/>
</dbReference>
<feature type="transmembrane region" description="Helical" evidence="9">
    <location>
        <begin position="12"/>
        <end position="32"/>
    </location>
</feature>
<evidence type="ECO:0000256" key="5">
    <source>
        <dbReference type="ARBA" id="ARBA00022692"/>
    </source>
</evidence>
<evidence type="ECO:0000256" key="1">
    <source>
        <dbReference type="ARBA" id="ARBA00004651"/>
    </source>
</evidence>
<proteinExistence type="inferred from homology"/>
<organism evidence="10 11">
    <name type="scientific">Sutterella seckii</name>
    <dbReference type="NCBI Taxonomy" id="1944635"/>
    <lineage>
        <taxon>Bacteria</taxon>
        <taxon>Pseudomonadati</taxon>
        <taxon>Pseudomonadota</taxon>
        <taxon>Betaproteobacteria</taxon>
        <taxon>Burkholderiales</taxon>
        <taxon>Sutterellaceae</taxon>
        <taxon>Sutterella</taxon>
    </lineage>
</organism>
<gene>
    <name evidence="10" type="primary">brnQ</name>
    <name evidence="10" type="ORF">GBM95_08765</name>
</gene>
<dbReference type="NCBIfam" id="TIGR00796">
    <property type="entry name" value="livcs"/>
    <property type="match status" value="1"/>
</dbReference>
<dbReference type="Pfam" id="PF05525">
    <property type="entry name" value="Branch_AA_trans"/>
    <property type="match status" value="1"/>
</dbReference>
<dbReference type="EMBL" id="WEHX01000067">
    <property type="protein sequence ID" value="KAB7656768.1"/>
    <property type="molecule type" value="Genomic_DNA"/>
</dbReference>
<evidence type="ECO:0000256" key="7">
    <source>
        <dbReference type="ARBA" id="ARBA00022989"/>
    </source>
</evidence>
<keyword evidence="6 9" id="KW-0029">Amino-acid transport</keyword>
<comment type="similarity">
    <text evidence="2 9">Belongs to the branched chain amino acid transporter family.</text>
</comment>
<name>A0A6I1EIU0_9BURK</name>
<feature type="transmembrane region" description="Helical" evidence="9">
    <location>
        <begin position="44"/>
        <end position="63"/>
    </location>
</feature>
<keyword evidence="4" id="KW-1003">Cell membrane</keyword>
<keyword evidence="5 9" id="KW-0812">Transmembrane</keyword>
<sequence length="453" mass="48248">MTSLPLGKRLLVGFTLFAMFFGAGNLIFPPWLGAQAGVDTLPALAGFLVTAVGFPILGVMAVAESGGLKSLAGRVHPAFAFVFMLLIYLSIGPCLAIPRTASTSFEMVVRPVLENFGLLEAQMGGWSLLGTSQFAYSVVFFLLAFAVALNPEKLTQRLGRFLCPALITLIAILWIGVMATPIGEPGIAKAGYAANAFFTGFIDGYQTMDTLAALNFGLIIAMNIRAFGIRSESAVVKETVFAGIVAAVIFFCVYGALSQVGMEAGSISNSFENGAQILTAAAGTLFGPLGKVLLGFVFFIACFNTCVGLIACCSDYFSSLMPKLGYRGWAALFAFVSMIVSNAGLTLILKFSIPVLVAIYPIAIVLIVLALITLVWRRLPEHRWVYPMTILFTGVVAITQGLEAFGLTVPMLSNVCRDLPWAAEGLQWVSPAIGGFFVGLFSSWKIPHCCDPS</sequence>
<dbReference type="PANTHER" id="PTHR30588:SF0">
    <property type="entry name" value="BRANCHED-CHAIN AMINO ACID PERMEASE BRNQ"/>
    <property type="match status" value="1"/>
</dbReference>
<feature type="transmembrane region" description="Helical" evidence="9">
    <location>
        <begin position="126"/>
        <end position="149"/>
    </location>
</feature>
<comment type="subcellular location">
    <subcellularLocation>
        <location evidence="9">Cell inner membrane</location>
        <topology evidence="9">Multi-pass membrane protein</topology>
    </subcellularLocation>
    <subcellularLocation>
        <location evidence="1">Cell membrane</location>
        <topology evidence="1">Multi-pass membrane protein</topology>
    </subcellularLocation>
</comment>
<feature type="transmembrane region" description="Helical" evidence="9">
    <location>
        <begin position="292"/>
        <end position="317"/>
    </location>
</feature>
<feature type="transmembrane region" description="Helical" evidence="9">
    <location>
        <begin position="329"/>
        <end position="349"/>
    </location>
</feature>
<feature type="transmembrane region" description="Helical" evidence="9">
    <location>
        <begin position="355"/>
        <end position="376"/>
    </location>
</feature>
<keyword evidence="7 9" id="KW-1133">Transmembrane helix</keyword>
<evidence type="ECO:0000256" key="3">
    <source>
        <dbReference type="ARBA" id="ARBA00022448"/>
    </source>
</evidence>
<evidence type="ECO:0000313" key="10">
    <source>
        <dbReference type="EMBL" id="KAB7656768.1"/>
    </source>
</evidence>
<evidence type="ECO:0000256" key="2">
    <source>
        <dbReference type="ARBA" id="ARBA00008540"/>
    </source>
</evidence>
<comment type="function">
    <text evidence="9">Component of the transport system for branched-chain amino acids.</text>
</comment>
<dbReference type="AlphaFoldDB" id="A0A6I1EIU0"/>
<dbReference type="GO" id="GO:0015190">
    <property type="term" value="F:L-leucine transmembrane transporter activity"/>
    <property type="evidence" value="ECO:0007669"/>
    <property type="project" value="TreeGrafter"/>
</dbReference>
<feature type="transmembrane region" description="Helical" evidence="9">
    <location>
        <begin position="388"/>
        <end position="413"/>
    </location>
</feature>
<keyword evidence="3 9" id="KW-0813">Transport</keyword>
<dbReference type="GO" id="GO:0015818">
    <property type="term" value="P:isoleucine transport"/>
    <property type="evidence" value="ECO:0007669"/>
    <property type="project" value="TreeGrafter"/>
</dbReference>
<feature type="transmembrane region" description="Helical" evidence="9">
    <location>
        <begin position="240"/>
        <end position="257"/>
    </location>
</feature>
<comment type="caution">
    <text evidence="10">The sequence shown here is derived from an EMBL/GenBank/DDBJ whole genome shotgun (WGS) entry which is preliminary data.</text>
</comment>
<evidence type="ECO:0000313" key="11">
    <source>
        <dbReference type="Proteomes" id="UP000430564"/>
    </source>
</evidence>
<accession>A0A6I1EIU0</accession>
<dbReference type="GO" id="GO:0015820">
    <property type="term" value="P:L-leucine transport"/>
    <property type="evidence" value="ECO:0007669"/>
    <property type="project" value="TreeGrafter"/>
</dbReference>
<evidence type="ECO:0000256" key="6">
    <source>
        <dbReference type="ARBA" id="ARBA00022970"/>
    </source>
</evidence>
<dbReference type="OrthoDB" id="9783920at2"/>
<feature type="transmembrane region" description="Helical" evidence="9">
    <location>
        <begin position="425"/>
        <end position="444"/>
    </location>
</feature>
<feature type="transmembrane region" description="Helical" evidence="9">
    <location>
        <begin position="210"/>
        <end position="228"/>
    </location>
</feature>
<dbReference type="PANTHER" id="PTHR30588">
    <property type="entry name" value="BRANCHED-CHAIN AMINO ACID TRANSPORT SYSTEM 2 CARRIER PROTEIN"/>
    <property type="match status" value="1"/>
</dbReference>
<evidence type="ECO:0000256" key="9">
    <source>
        <dbReference type="RuleBase" id="RU362122"/>
    </source>
</evidence>
<evidence type="ECO:0000256" key="4">
    <source>
        <dbReference type="ARBA" id="ARBA00022475"/>
    </source>
</evidence>
<protein>
    <recommendedName>
        <fullName evidence="9">Branched-chain amino acid transport system carrier protein</fullName>
    </recommendedName>
</protein>
<feature type="transmembrane region" description="Helical" evidence="9">
    <location>
        <begin position="75"/>
        <end position="98"/>
    </location>
</feature>
<reference evidence="10 11" key="1">
    <citation type="submission" date="2019-10" db="EMBL/GenBank/DDBJ databases">
        <title>Genome diversity of Sutterella seckii.</title>
        <authorList>
            <person name="Chaplin A.V."/>
            <person name="Sokolova S.R."/>
            <person name="Mosin K.A."/>
            <person name="Ivanova E.L."/>
            <person name="Kochetkova T.O."/>
            <person name="Goltsov A.Y."/>
            <person name="Trofimov D.Y."/>
            <person name="Efimov B.A."/>
        </authorList>
    </citation>
    <scope>NUCLEOTIDE SEQUENCE [LARGE SCALE GENOMIC DNA]</scope>
    <source>
        <strain evidence="10 11">ASD393</strain>
    </source>
</reference>
<dbReference type="GO" id="GO:0005304">
    <property type="term" value="F:L-valine transmembrane transporter activity"/>
    <property type="evidence" value="ECO:0007669"/>
    <property type="project" value="TreeGrafter"/>
</dbReference>
<dbReference type="GO" id="GO:0015188">
    <property type="term" value="F:L-isoleucine transmembrane transporter activity"/>
    <property type="evidence" value="ECO:0007669"/>
    <property type="project" value="TreeGrafter"/>
</dbReference>